<name>A9RJN8_PHYPA</name>
<dbReference type="InParanoid" id="A9RJN8"/>
<dbReference type="EMBL" id="ABEU02000004">
    <property type="protein sequence ID" value="PNR55487.1"/>
    <property type="molecule type" value="Genomic_DNA"/>
</dbReference>
<dbReference type="AlphaFoldDB" id="A9RJN8"/>
<feature type="compositionally biased region" description="Polar residues" evidence="1">
    <location>
        <begin position="83"/>
        <end position="96"/>
    </location>
</feature>
<dbReference type="PaxDb" id="3218-PP1S13_135V6.1"/>
<reference evidence="2 4" key="1">
    <citation type="journal article" date="2008" name="Science">
        <title>The Physcomitrella genome reveals evolutionary insights into the conquest of land by plants.</title>
        <authorList>
            <person name="Rensing S."/>
            <person name="Lang D."/>
            <person name="Zimmer A."/>
            <person name="Terry A."/>
            <person name="Salamov A."/>
            <person name="Shapiro H."/>
            <person name="Nishiyama T."/>
            <person name="Perroud P.-F."/>
            <person name="Lindquist E."/>
            <person name="Kamisugi Y."/>
            <person name="Tanahashi T."/>
            <person name="Sakakibara K."/>
            <person name="Fujita T."/>
            <person name="Oishi K."/>
            <person name="Shin-I T."/>
            <person name="Kuroki Y."/>
            <person name="Toyoda A."/>
            <person name="Suzuki Y."/>
            <person name="Hashimoto A."/>
            <person name="Yamaguchi K."/>
            <person name="Sugano A."/>
            <person name="Kohara Y."/>
            <person name="Fujiyama A."/>
            <person name="Anterola A."/>
            <person name="Aoki S."/>
            <person name="Ashton N."/>
            <person name="Barbazuk W.B."/>
            <person name="Barker E."/>
            <person name="Bennetzen J."/>
            <person name="Bezanilla M."/>
            <person name="Blankenship R."/>
            <person name="Cho S.H."/>
            <person name="Dutcher S."/>
            <person name="Estelle M."/>
            <person name="Fawcett J.A."/>
            <person name="Gundlach H."/>
            <person name="Hanada K."/>
            <person name="Heyl A."/>
            <person name="Hicks K.A."/>
            <person name="Hugh J."/>
            <person name="Lohr M."/>
            <person name="Mayer K."/>
            <person name="Melkozernov A."/>
            <person name="Murata T."/>
            <person name="Nelson D."/>
            <person name="Pils B."/>
            <person name="Prigge M."/>
            <person name="Reiss B."/>
            <person name="Renner T."/>
            <person name="Rombauts S."/>
            <person name="Rushton P."/>
            <person name="Sanderfoot A."/>
            <person name="Schween G."/>
            <person name="Shiu S.-H."/>
            <person name="Stueber K."/>
            <person name="Theodoulou F.L."/>
            <person name="Tu H."/>
            <person name="Van de Peer Y."/>
            <person name="Verrier P.J."/>
            <person name="Waters E."/>
            <person name="Wood A."/>
            <person name="Yang L."/>
            <person name="Cove D."/>
            <person name="Cuming A."/>
            <person name="Hasebe M."/>
            <person name="Lucas S."/>
            <person name="Mishler D.B."/>
            <person name="Reski R."/>
            <person name="Grigoriev I."/>
            <person name="Quatrano R.S."/>
            <person name="Boore J.L."/>
        </authorList>
    </citation>
    <scope>NUCLEOTIDE SEQUENCE [LARGE SCALE GENOMIC DNA]</scope>
    <source>
        <strain evidence="3 4">cv. Gransden 2004</strain>
    </source>
</reference>
<evidence type="ECO:0000313" key="2">
    <source>
        <dbReference type="EMBL" id="PNR55487.1"/>
    </source>
</evidence>
<dbReference type="HOGENOM" id="CLU_2113010_0_0_1"/>
<reference evidence="2 4" key="2">
    <citation type="journal article" date="2018" name="Plant J.">
        <title>The Physcomitrella patens chromosome-scale assembly reveals moss genome structure and evolution.</title>
        <authorList>
            <person name="Lang D."/>
            <person name="Ullrich K.K."/>
            <person name="Murat F."/>
            <person name="Fuchs J."/>
            <person name="Jenkins J."/>
            <person name="Haas F.B."/>
            <person name="Piednoel M."/>
            <person name="Gundlach H."/>
            <person name="Van Bel M."/>
            <person name="Meyberg R."/>
            <person name="Vives C."/>
            <person name="Morata J."/>
            <person name="Symeonidi A."/>
            <person name="Hiss M."/>
            <person name="Muchero W."/>
            <person name="Kamisugi Y."/>
            <person name="Saleh O."/>
            <person name="Blanc G."/>
            <person name="Decker E.L."/>
            <person name="van Gessel N."/>
            <person name="Grimwood J."/>
            <person name="Hayes R.D."/>
            <person name="Graham S.W."/>
            <person name="Gunter L.E."/>
            <person name="McDaniel S.F."/>
            <person name="Hoernstein S.N.W."/>
            <person name="Larsson A."/>
            <person name="Li F.W."/>
            <person name="Perroud P.F."/>
            <person name="Phillips J."/>
            <person name="Ranjan P."/>
            <person name="Rokshar D.S."/>
            <person name="Rothfels C.J."/>
            <person name="Schneider L."/>
            <person name="Shu S."/>
            <person name="Stevenson D.W."/>
            <person name="Thummler F."/>
            <person name="Tillich M."/>
            <person name="Villarreal Aguilar J.C."/>
            <person name="Widiez T."/>
            <person name="Wong G.K."/>
            <person name="Wymore A."/>
            <person name="Zhang Y."/>
            <person name="Zimmer A.D."/>
            <person name="Quatrano R.S."/>
            <person name="Mayer K.F.X."/>
            <person name="Goodstein D."/>
            <person name="Casacuberta J.M."/>
            <person name="Vandepoele K."/>
            <person name="Reski R."/>
            <person name="Cuming A.C."/>
            <person name="Tuskan G.A."/>
            <person name="Maumus F."/>
            <person name="Salse J."/>
            <person name="Schmutz J."/>
            <person name="Rensing S.A."/>
        </authorList>
    </citation>
    <scope>NUCLEOTIDE SEQUENCE [LARGE SCALE GENOMIC DNA]</scope>
    <source>
        <strain evidence="3 4">cv. Gransden 2004</strain>
    </source>
</reference>
<organism evidence="2">
    <name type="scientific">Physcomitrium patens</name>
    <name type="common">Spreading-leaved earth moss</name>
    <name type="synonym">Physcomitrella patens</name>
    <dbReference type="NCBI Taxonomy" id="3218"/>
    <lineage>
        <taxon>Eukaryota</taxon>
        <taxon>Viridiplantae</taxon>
        <taxon>Streptophyta</taxon>
        <taxon>Embryophyta</taxon>
        <taxon>Bryophyta</taxon>
        <taxon>Bryophytina</taxon>
        <taxon>Bryopsida</taxon>
        <taxon>Funariidae</taxon>
        <taxon>Funariales</taxon>
        <taxon>Funariaceae</taxon>
        <taxon>Physcomitrium</taxon>
    </lineage>
</organism>
<reference evidence="3" key="3">
    <citation type="submission" date="2020-12" db="UniProtKB">
        <authorList>
            <consortium name="EnsemblPlants"/>
        </authorList>
    </citation>
    <scope>IDENTIFICATION</scope>
</reference>
<dbReference type="Proteomes" id="UP000006727">
    <property type="component" value="Chromosome 4"/>
</dbReference>
<protein>
    <submittedName>
        <fullName evidence="2 3">Uncharacterized protein</fullName>
    </submittedName>
</protein>
<dbReference type="EnsemblPlants" id="Pp3c4_17800V3.1">
    <property type="protein sequence ID" value="PAC:32921049.CDS.1"/>
    <property type="gene ID" value="Pp3c4_17800"/>
</dbReference>
<dbReference type="Gramene" id="Pp3c4_17800V3.1">
    <property type="protein sequence ID" value="PAC:32921049.CDS.1"/>
    <property type="gene ID" value="Pp3c4_17800"/>
</dbReference>
<evidence type="ECO:0000256" key="1">
    <source>
        <dbReference type="SAM" id="MobiDB-lite"/>
    </source>
</evidence>
<keyword evidence="4" id="KW-1185">Reference proteome</keyword>
<sequence length="115" mass="12285">MASHGPTNIFSFNSSRNVKAVTKAKSYEDDSNCEKDSTASFDFNLAATNRSVVGPFTMPTPSKWDDAEKWLSAGEAAPAKPSLKNSPLSAPSQTGAPTLCAQKGDVSNCVLREWN</sequence>
<evidence type="ECO:0000313" key="3">
    <source>
        <dbReference type="EnsemblPlants" id="PAC:32921049.CDS.1"/>
    </source>
</evidence>
<accession>A9RJN8</accession>
<feature type="region of interest" description="Disordered" evidence="1">
    <location>
        <begin position="73"/>
        <end position="99"/>
    </location>
</feature>
<proteinExistence type="predicted"/>
<gene>
    <name evidence="2" type="ORF">PHYPA_006384</name>
</gene>
<evidence type="ECO:0000313" key="4">
    <source>
        <dbReference type="Proteomes" id="UP000006727"/>
    </source>
</evidence>